<evidence type="ECO:0000256" key="5">
    <source>
        <dbReference type="ARBA" id="ARBA00023136"/>
    </source>
</evidence>
<dbReference type="InterPro" id="IPR050250">
    <property type="entry name" value="Macrolide_Exporter_MacB"/>
</dbReference>
<keyword evidence="5 7" id="KW-0472">Membrane</keyword>
<proteinExistence type="inferred from homology"/>
<dbReference type="AlphaFoldDB" id="A0A381ZNN8"/>
<sequence>MALFFENLKISITAVLANKIRSLLTALGVVIGILAVTLMGTLISGLDQSFEKSMEFLGKDILYIRKFQWFGEDEWWEIRNRPDILVKNAGVIRERSQYAQYVSPVSEWWTSVRKDDESVPGVRVSGTTEDYAMITVAEVEKGRFFSRAENRSGARVALIGKDISDALFEGRNILGELIKIGNYNFRIIGEIEKQGKFLGMFSLDKQVIIPIGAHQRLFSRRGWTGINVKVDDAHIDDAHEELTALMRQLRRLRPSEKNNFAINRQDPFREQYSMIKLAIGGTGIFITILSLVVGGIGIANIMFVSVKERTKEIGTRKALGATPRMILGQFLMESMTICLFGGLVGMSLAYGGSRIINSFFPSEMPVGLAMSALGLSMLVGIISGLAPSYKAANLDPIDALRYE</sequence>
<evidence type="ECO:0000313" key="10">
    <source>
        <dbReference type="EMBL" id="SVA90870.1"/>
    </source>
</evidence>
<dbReference type="InterPro" id="IPR025857">
    <property type="entry name" value="MacB_PCD"/>
</dbReference>
<evidence type="ECO:0000259" key="9">
    <source>
        <dbReference type="Pfam" id="PF12704"/>
    </source>
</evidence>
<keyword evidence="2" id="KW-1003">Cell membrane</keyword>
<dbReference type="GO" id="GO:0022857">
    <property type="term" value="F:transmembrane transporter activity"/>
    <property type="evidence" value="ECO:0007669"/>
    <property type="project" value="TreeGrafter"/>
</dbReference>
<feature type="transmembrane region" description="Helical" evidence="7">
    <location>
        <begin position="277"/>
        <end position="306"/>
    </location>
</feature>
<comment type="similarity">
    <text evidence="6">Belongs to the ABC-4 integral membrane protein family.</text>
</comment>
<dbReference type="PANTHER" id="PTHR30572">
    <property type="entry name" value="MEMBRANE COMPONENT OF TRANSPORTER-RELATED"/>
    <property type="match status" value="1"/>
</dbReference>
<feature type="transmembrane region" description="Helical" evidence="7">
    <location>
        <begin position="326"/>
        <end position="352"/>
    </location>
</feature>
<name>A0A381ZNN8_9ZZZZ</name>
<feature type="domain" description="MacB-like periplasmic core" evidence="9">
    <location>
        <begin position="22"/>
        <end position="244"/>
    </location>
</feature>
<dbReference type="PANTHER" id="PTHR30572:SF4">
    <property type="entry name" value="ABC TRANSPORTER PERMEASE YTRF"/>
    <property type="match status" value="1"/>
</dbReference>
<dbReference type="Pfam" id="PF02687">
    <property type="entry name" value="FtsX"/>
    <property type="match status" value="1"/>
</dbReference>
<reference evidence="10" key="1">
    <citation type="submission" date="2018-05" db="EMBL/GenBank/DDBJ databases">
        <authorList>
            <person name="Lanie J.A."/>
            <person name="Ng W.-L."/>
            <person name="Kazmierczak K.M."/>
            <person name="Andrzejewski T.M."/>
            <person name="Davidsen T.M."/>
            <person name="Wayne K.J."/>
            <person name="Tettelin H."/>
            <person name="Glass J.I."/>
            <person name="Rusch D."/>
            <person name="Podicherti R."/>
            <person name="Tsui H.-C.T."/>
            <person name="Winkler M.E."/>
        </authorList>
    </citation>
    <scope>NUCLEOTIDE SEQUENCE</scope>
</reference>
<keyword evidence="3 7" id="KW-0812">Transmembrane</keyword>
<evidence type="ECO:0008006" key="11">
    <source>
        <dbReference type="Google" id="ProtNLM"/>
    </source>
</evidence>
<evidence type="ECO:0000256" key="3">
    <source>
        <dbReference type="ARBA" id="ARBA00022692"/>
    </source>
</evidence>
<dbReference type="EMBL" id="UINC01022045">
    <property type="protein sequence ID" value="SVA90870.1"/>
    <property type="molecule type" value="Genomic_DNA"/>
</dbReference>
<evidence type="ECO:0000256" key="7">
    <source>
        <dbReference type="SAM" id="Phobius"/>
    </source>
</evidence>
<comment type="subcellular location">
    <subcellularLocation>
        <location evidence="1">Cell membrane</location>
        <topology evidence="1">Multi-pass membrane protein</topology>
    </subcellularLocation>
</comment>
<evidence type="ECO:0000256" key="6">
    <source>
        <dbReference type="ARBA" id="ARBA00038076"/>
    </source>
</evidence>
<feature type="domain" description="ABC3 transporter permease C-terminal" evidence="8">
    <location>
        <begin position="284"/>
        <end position="396"/>
    </location>
</feature>
<feature type="transmembrane region" description="Helical" evidence="7">
    <location>
        <begin position="20"/>
        <end position="46"/>
    </location>
</feature>
<accession>A0A381ZNN8</accession>
<evidence type="ECO:0000256" key="2">
    <source>
        <dbReference type="ARBA" id="ARBA00022475"/>
    </source>
</evidence>
<feature type="transmembrane region" description="Helical" evidence="7">
    <location>
        <begin position="364"/>
        <end position="386"/>
    </location>
</feature>
<dbReference type="GO" id="GO:0005886">
    <property type="term" value="C:plasma membrane"/>
    <property type="evidence" value="ECO:0007669"/>
    <property type="project" value="UniProtKB-SubCell"/>
</dbReference>
<organism evidence="10">
    <name type="scientific">marine metagenome</name>
    <dbReference type="NCBI Taxonomy" id="408172"/>
    <lineage>
        <taxon>unclassified sequences</taxon>
        <taxon>metagenomes</taxon>
        <taxon>ecological metagenomes</taxon>
    </lineage>
</organism>
<protein>
    <recommendedName>
        <fullName evidence="11">ABC transporter</fullName>
    </recommendedName>
</protein>
<dbReference type="Pfam" id="PF12704">
    <property type="entry name" value="MacB_PCD"/>
    <property type="match status" value="1"/>
</dbReference>
<keyword evidence="4 7" id="KW-1133">Transmembrane helix</keyword>
<evidence type="ECO:0000259" key="8">
    <source>
        <dbReference type="Pfam" id="PF02687"/>
    </source>
</evidence>
<evidence type="ECO:0000256" key="1">
    <source>
        <dbReference type="ARBA" id="ARBA00004651"/>
    </source>
</evidence>
<evidence type="ECO:0000256" key="4">
    <source>
        <dbReference type="ARBA" id="ARBA00022989"/>
    </source>
</evidence>
<gene>
    <name evidence="10" type="ORF">METZ01_LOCUS143724</name>
</gene>
<dbReference type="InterPro" id="IPR003838">
    <property type="entry name" value="ABC3_permease_C"/>
</dbReference>